<evidence type="ECO:0000256" key="1">
    <source>
        <dbReference type="SAM" id="MobiDB-lite"/>
    </source>
</evidence>
<name>A0A2S5B047_9BASI</name>
<feature type="region of interest" description="Disordered" evidence="1">
    <location>
        <begin position="157"/>
        <end position="181"/>
    </location>
</feature>
<organism evidence="3 4">
    <name type="scientific">Rhodotorula taiwanensis</name>
    <dbReference type="NCBI Taxonomy" id="741276"/>
    <lineage>
        <taxon>Eukaryota</taxon>
        <taxon>Fungi</taxon>
        <taxon>Dikarya</taxon>
        <taxon>Basidiomycota</taxon>
        <taxon>Pucciniomycotina</taxon>
        <taxon>Microbotryomycetes</taxon>
        <taxon>Sporidiobolales</taxon>
        <taxon>Sporidiobolaceae</taxon>
        <taxon>Rhodotorula</taxon>
    </lineage>
</organism>
<keyword evidence="2" id="KW-0472">Membrane</keyword>
<feature type="transmembrane region" description="Helical" evidence="2">
    <location>
        <begin position="114"/>
        <end position="134"/>
    </location>
</feature>
<sequence length="500" mass="55628">MNGDRVGYHWPALAQQAFMAGTCRAGQSISEWCALSAGDRCCEALCPNAPITGPGTVIVFTVGTLMNVLVALLWKSEAPFNLLLQLLSTDGAFAGLLFRLLLTENRMTELHAAFVPLAIMSCFPVAFAACTVEIEFMHNLDYNSYLRLRHEHVDVNHETAQNQAEPGEKKRNEGHYDEEQRTKLEKGIKESRIFGGFVPRTYLPWLVLSFYGIHLIGWAFLILMSLTVGDNDPFQANCGPELPVALWSRVVGIVAIGFWVAMVLLWFLFLASMKRWRSEAGKPRVKLDVLQILARLTHSHSLAEKVHPVIEGWSASREYVRWSAVMVVYFAWAAAYIAMYILVLQKLVMVGDNPFDYGQSVLGGAITVLRCIVNEPSYYRSRDGTVKRLGFLKTGVNSVKHDKNMLNEATRRGIETDDEQPPEDAGDEEEAVPSGRLSRSHFVGHRPTSIHDSLNRPPSSDAVGIRFEHAGPGSKPLSPVLPTLHAVPQRRGTVPRRAPI</sequence>
<evidence type="ECO:0000256" key="2">
    <source>
        <dbReference type="SAM" id="Phobius"/>
    </source>
</evidence>
<feature type="compositionally biased region" description="Basic and acidic residues" evidence="1">
    <location>
        <begin position="406"/>
        <end position="415"/>
    </location>
</feature>
<keyword evidence="2" id="KW-0812">Transmembrane</keyword>
<keyword evidence="2" id="KW-1133">Transmembrane helix</keyword>
<proteinExistence type="predicted"/>
<reference evidence="3 4" key="1">
    <citation type="journal article" date="2018" name="Front. Microbiol.">
        <title>Prospects for Fungal Bioremediation of Acidic Radioactive Waste Sites: Characterization and Genome Sequence of Rhodotorula taiwanensis MD1149.</title>
        <authorList>
            <person name="Tkavc R."/>
            <person name="Matrosova V.Y."/>
            <person name="Grichenko O.E."/>
            <person name="Gostincar C."/>
            <person name="Volpe R.P."/>
            <person name="Klimenkova P."/>
            <person name="Gaidamakova E.K."/>
            <person name="Zhou C.E."/>
            <person name="Stewart B.J."/>
            <person name="Lyman M.G."/>
            <person name="Malfatti S.A."/>
            <person name="Rubinfeld B."/>
            <person name="Courtot M."/>
            <person name="Singh J."/>
            <person name="Dalgard C.L."/>
            <person name="Hamilton T."/>
            <person name="Frey K.G."/>
            <person name="Gunde-Cimerman N."/>
            <person name="Dugan L."/>
            <person name="Daly M.J."/>
        </authorList>
    </citation>
    <scope>NUCLEOTIDE SEQUENCE [LARGE SCALE GENOMIC DNA]</scope>
    <source>
        <strain evidence="3 4">MD1149</strain>
    </source>
</reference>
<feature type="region of interest" description="Disordered" evidence="1">
    <location>
        <begin position="406"/>
        <end position="500"/>
    </location>
</feature>
<feature type="transmembrane region" description="Helical" evidence="2">
    <location>
        <begin position="81"/>
        <end position="102"/>
    </location>
</feature>
<dbReference type="EMBL" id="PJQD01000140">
    <property type="protein sequence ID" value="POY70149.1"/>
    <property type="molecule type" value="Genomic_DNA"/>
</dbReference>
<dbReference type="Proteomes" id="UP000237144">
    <property type="component" value="Unassembled WGS sequence"/>
</dbReference>
<feature type="compositionally biased region" description="Acidic residues" evidence="1">
    <location>
        <begin position="416"/>
        <end position="431"/>
    </location>
</feature>
<comment type="caution">
    <text evidence="3">The sequence shown here is derived from an EMBL/GenBank/DDBJ whole genome shotgun (WGS) entry which is preliminary data.</text>
</comment>
<keyword evidence="4" id="KW-1185">Reference proteome</keyword>
<feature type="transmembrane region" description="Helical" evidence="2">
    <location>
        <begin position="322"/>
        <end position="343"/>
    </location>
</feature>
<accession>A0A2S5B047</accession>
<feature type="transmembrane region" description="Helical" evidence="2">
    <location>
        <begin position="57"/>
        <end position="74"/>
    </location>
</feature>
<feature type="transmembrane region" description="Helical" evidence="2">
    <location>
        <begin position="202"/>
        <end position="226"/>
    </location>
</feature>
<gene>
    <name evidence="3" type="ORF">BMF94_6732</name>
</gene>
<feature type="transmembrane region" description="Helical" evidence="2">
    <location>
        <begin position="246"/>
        <end position="269"/>
    </location>
</feature>
<dbReference type="AlphaFoldDB" id="A0A2S5B047"/>
<protein>
    <submittedName>
        <fullName evidence="3">Uncharacterized protein</fullName>
    </submittedName>
</protein>
<feature type="compositionally biased region" description="Basic and acidic residues" evidence="1">
    <location>
        <begin position="166"/>
        <end position="181"/>
    </location>
</feature>
<evidence type="ECO:0000313" key="4">
    <source>
        <dbReference type="Proteomes" id="UP000237144"/>
    </source>
</evidence>
<evidence type="ECO:0000313" key="3">
    <source>
        <dbReference type="EMBL" id="POY70149.1"/>
    </source>
</evidence>
<dbReference type="OrthoDB" id="2529383at2759"/>